<dbReference type="RefSeq" id="WP_153714729.1">
    <property type="nucleotide sequence ID" value="NZ_CP045871.1"/>
</dbReference>
<evidence type="ECO:0000256" key="1">
    <source>
        <dbReference type="SAM" id="Coils"/>
    </source>
</evidence>
<feature type="coiled-coil region" evidence="1">
    <location>
        <begin position="44"/>
        <end position="78"/>
    </location>
</feature>
<feature type="chain" id="PRO_5024306925" evidence="2">
    <location>
        <begin position="18"/>
        <end position="363"/>
    </location>
</feature>
<evidence type="ECO:0000259" key="3">
    <source>
        <dbReference type="Pfam" id="PF01551"/>
    </source>
</evidence>
<protein>
    <submittedName>
        <fullName evidence="4">Peptidoglycan DD-metalloendopeptidase family protein</fullName>
    </submittedName>
</protein>
<proteinExistence type="predicted"/>
<dbReference type="AlphaFoldDB" id="A0A5Q2QGT0"/>
<sequence length="363" mass="39791">MRQWLLLLCLACAPAWSADKAEQAALAAKAVDLAAEQKAERAQKAQVEAESKRLARRIERLEADLAAQNRRVDEQRGRVADFSAQRQAQADEVQGLRDSLADELNAFYRAGPEVRLALAGDNAGPRLVEYLRFLTRARRDRLDSLLTEQKRLASAERRLSDENQRLAADVARLDEEKRRLGESNARQNQMLAKLEANLSTRAARQAEVKADQARLKALLTQLPRGANQGLPFAQTKGKLEWPAAGSFIRNFGQLRADGQSKWTGLVIAAPQGGEVKAVKDGTVAYAGWLLGYGLLLVVEHDNGYATLYGHNQTLSKERGDSVRAGETIARAGATGSLTQSGVFFGVNRQGQALNPRSWLKKAG</sequence>
<accession>A0A5Q2QGT0</accession>
<keyword evidence="5" id="KW-1185">Reference proteome</keyword>
<dbReference type="InterPro" id="IPR050570">
    <property type="entry name" value="Cell_wall_metabolism_enzyme"/>
</dbReference>
<dbReference type="CDD" id="cd12797">
    <property type="entry name" value="M23_peptidase"/>
    <property type="match status" value="1"/>
</dbReference>
<dbReference type="Gene3D" id="2.70.70.10">
    <property type="entry name" value="Glucose Permease (Domain IIA)"/>
    <property type="match status" value="1"/>
</dbReference>
<dbReference type="OrthoDB" id="9784703at2"/>
<keyword evidence="2" id="KW-0732">Signal</keyword>
<dbReference type="Pfam" id="PF01551">
    <property type="entry name" value="Peptidase_M23"/>
    <property type="match status" value="1"/>
</dbReference>
<dbReference type="InterPro" id="IPR016047">
    <property type="entry name" value="M23ase_b-sheet_dom"/>
</dbReference>
<feature type="coiled-coil region" evidence="1">
    <location>
        <begin position="145"/>
        <end position="197"/>
    </location>
</feature>
<name>A0A5Q2QGT0_9GAMM</name>
<keyword evidence="1" id="KW-0175">Coiled coil</keyword>
<dbReference type="KEGG" id="llp:GH975_11880"/>
<dbReference type="EMBL" id="CP045871">
    <property type="protein sequence ID" value="QGG81226.1"/>
    <property type="molecule type" value="Genomic_DNA"/>
</dbReference>
<evidence type="ECO:0000313" key="5">
    <source>
        <dbReference type="Proteomes" id="UP000388235"/>
    </source>
</evidence>
<dbReference type="Proteomes" id="UP000388235">
    <property type="component" value="Chromosome"/>
</dbReference>
<evidence type="ECO:0000256" key="2">
    <source>
        <dbReference type="SAM" id="SignalP"/>
    </source>
</evidence>
<feature type="domain" description="M23ase beta-sheet core" evidence="3">
    <location>
        <begin position="261"/>
        <end position="355"/>
    </location>
</feature>
<dbReference type="PANTHER" id="PTHR21666:SF270">
    <property type="entry name" value="MUREIN HYDROLASE ACTIVATOR ENVC"/>
    <property type="match status" value="1"/>
</dbReference>
<reference evidence="4 5" key="1">
    <citation type="submission" date="2019-11" db="EMBL/GenBank/DDBJ databases">
        <authorList>
            <person name="Khan S.A."/>
            <person name="Jeon C.O."/>
            <person name="Chun B.H."/>
        </authorList>
    </citation>
    <scope>NUCLEOTIDE SEQUENCE [LARGE SCALE GENOMIC DNA]</scope>
    <source>
        <strain evidence="4 5">IMCC 1097</strain>
    </source>
</reference>
<dbReference type="PANTHER" id="PTHR21666">
    <property type="entry name" value="PEPTIDASE-RELATED"/>
    <property type="match status" value="1"/>
</dbReference>
<gene>
    <name evidence="4" type="ORF">GH975_11880</name>
</gene>
<dbReference type="GO" id="GO:0004222">
    <property type="term" value="F:metalloendopeptidase activity"/>
    <property type="evidence" value="ECO:0007669"/>
    <property type="project" value="TreeGrafter"/>
</dbReference>
<organism evidence="4 5">
    <name type="scientific">Litorivicinus lipolyticus</name>
    <dbReference type="NCBI Taxonomy" id="418701"/>
    <lineage>
        <taxon>Bacteria</taxon>
        <taxon>Pseudomonadati</taxon>
        <taxon>Pseudomonadota</taxon>
        <taxon>Gammaproteobacteria</taxon>
        <taxon>Oceanospirillales</taxon>
        <taxon>Litorivicinaceae</taxon>
        <taxon>Litorivicinus</taxon>
    </lineage>
</organism>
<dbReference type="FunFam" id="2.70.70.10:FF:000003">
    <property type="entry name" value="Murein hydrolase activator EnvC"/>
    <property type="match status" value="1"/>
</dbReference>
<evidence type="ECO:0000313" key="4">
    <source>
        <dbReference type="EMBL" id="QGG81226.1"/>
    </source>
</evidence>
<feature type="signal peptide" evidence="2">
    <location>
        <begin position="1"/>
        <end position="17"/>
    </location>
</feature>
<dbReference type="Gene3D" id="6.10.250.3150">
    <property type="match status" value="1"/>
</dbReference>
<dbReference type="InterPro" id="IPR011055">
    <property type="entry name" value="Dup_hybrid_motif"/>
</dbReference>
<dbReference type="SUPFAM" id="SSF51261">
    <property type="entry name" value="Duplicated hybrid motif"/>
    <property type="match status" value="1"/>
</dbReference>